<proteinExistence type="predicted"/>
<sequence length="252" mass="29852">MPTNNQTTRSRERNPIPSCIVTALSKQQDKLYILHLERDLIKFIKNSILGNIKQPEYIIQAQYLKNSYYRLLSHQLCHYYCLQHWNNTFNEIRVTPTLNFNYQEFVQKIESSEDKEVGEFVKISSIAHKYTTDNEPSVKPEPVQKKKLLVKHLHEELPSTPESPSSECPVSESSENTGSIESERENKILLYMKLREEIFDNDEEDEEDEEDEDEDEEEQEVQKENKSNYIDRIELERRILNNPYIIIPGDRR</sequence>
<dbReference type="SUPFAM" id="SSF82708">
    <property type="entry name" value="R3H domain"/>
    <property type="match status" value="1"/>
</dbReference>
<feature type="compositionally biased region" description="Low complexity" evidence="1">
    <location>
        <begin position="158"/>
        <end position="175"/>
    </location>
</feature>
<dbReference type="RefSeq" id="XP_002548045.1">
    <property type="nucleotide sequence ID" value="XM_002547999.1"/>
</dbReference>
<dbReference type="Proteomes" id="UP000002037">
    <property type="component" value="Unassembled WGS sequence"/>
</dbReference>
<feature type="region of interest" description="Disordered" evidence="1">
    <location>
        <begin position="197"/>
        <end position="229"/>
    </location>
</feature>
<evidence type="ECO:0000313" key="2">
    <source>
        <dbReference type="EMBL" id="EER33524.1"/>
    </source>
</evidence>
<dbReference type="AlphaFoldDB" id="C5MA30"/>
<dbReference type="VEuPathDB" id="FungiDB:CTRG_02342"/>
<evidence type="ECO:0008006" key="4">
    <source>
        <dbReference type="Google" id="ProtNLM"/>
    </source>
</evidence>
<evidence type="ECO:0000313" key="3">
    <source>
        <dbReference type="Proteomes" id="UP000002037"/>
    </source>
</evidence>
<feature type="region of interest" description="Disordered" evidence="1">
    <location>
        <begin position="156"/>
        <end position="184"/>
    </location>
</feature>
<organism evidence="2 3">
    <name type="scientific">Candida tropicalis (strain ATCC MYA-3404 / T1)</name>
    <name type="common">Yeast</name>
    <dbReference type="NCBI Taxonomy" id="294747"/>
    <lineage>
        <taxon>Eukaryota</taxon>
        <taxon>Fungi</taxon>
        <taxon>Dikarya</taxon>
        <taxon>Ascomycota</taxon>
        <taxon>Saccharomycotina</taxon>
        <taxon>Pichiomycetes</taxon>
        <taxon>Debaryomycetaceae</taxon>
        <taxon>Candida/Lodderomyces clade</taxon>
        <taxon>Candida</taxon>
    </lineage>
</organism>
<dbReference type="CDD" id="cd02642">
    <property type="entry name" value="R3H_encore_like"/>
    <property type="match status" value="1"/>
</dbReference>
<dbReference type="Gene3D" id="3.30.1370.50">
    <property type="entry name" value="R3H-like domain"/>
    <property type="match status" value="1"/>
</dbReference>
<reference evidence="2 3" key="1">
    <citation type="journal article" date="2009" name="Nature">
        <title>Evolution of pathogenicity and sexual reproduction in eight Candida genomes.</title>
        <authorList>
            <person name="Butler G."/>
            <person name="Rasmussen M.D."/>
            <person name="Lin M.F."/>
            <person name="Santos M.A."/>
            <person name="Sakthikumar S."/>
            <person name="Munro C.A."/>
            <person name="Rheinbay E."/>
            <person name="Grabherr M."/>
            <person name="Forche A."/>
            <person name="Reedy J.L."/>
            <person name="Agrafioti I."/>
            <person name="Arnaud M.B."/>
            <person name="Bates S."/>
            <person name="Brown A.J."/>
            <person name="Brunke S."/>
            <person name="Costanzo M.C."/>
            <person name="Fitzpatrick D.A."/>
            <person name="de Groot P.W."/>
            <person name="Harris D."/>
            <person name="Hoyer L.L."/>
            <person name="Hube B."/>
            <person name="Klis F.M."/>
            <person name="Kodira C."/>
            <person name="Lennard N."/>
            <person name="Logue M.E."/>
            <person name="Martin R."/>
            <person name="Neiman A.M."/>
            <person name="Nikolaou E."/>
            <person name="Quail M.A."/>
            <person name="Quinn J."/>
            <person name="Santos M.C."/>
            <person name="Schmitzberger F.F."/>
            <person name="Sherlock G."/>
            <person name="Shah P."/>
            <person name="Silverstein K.A."/>
            <person name="Skrzypek M.S."/>
            <person name="Soll D."/>
            <person name="Staggs R."/>
            <person name="Stansfield I."/>
            <person name="Stumpf M.P."/>
            <person name="Sudbery P.E."/>
            <person name="Srikantha T."/>
            <person name="Zeng Q."/>
            <person name="Berman J."/>
            <person name="Berriman M."/>
            <person name="Heitman J."/>
            <person name="Gow N.A."/>
            <person name="Lorenz M.C."/>
            <person name="Birren B.W."/>
            <person name="Kellis M."/>
            <person name="Cuomo C.A."/>
        </authorList>
    </citation>
    <scope>NUCLEOTIDE SEQUENCE [LARGE SCALE GENOMIC DNA]</scope>
    <source>
        <strain evidence="3">ATCC MYA-3404 / T1</strain>
    </source>
</reference>
<keyword evidence="3" id="KW-1185">Reference proteome</keyword>
<dbReference type="OrthoDB" id="278430at2759"/>
<dbReference type="eggNOG" id="KOG2953">
    <property type="taxonomic scope" value="Eukaryota"/>
</dbReference>
<evidence type="ECO:0000256" key="1">
    <source>
        <dbReference type="SAM" id="MobiDB-lite"/>
    </source>
</evidence>
<dbReference type="GeneID" id="8301783"/>
<protein>
    <recommendedName>
        <fullName evidence="4">R3H domain-containing protein</fullName>
    </recommendedName>
</protein>
<dbReference type="KEGG" id="ctp:CTRG_02342"/>
<dbReference type="InterPro" id="IPR036867">
    <property type="entry name" value="R3H_dom_sf"/>
</dbReference>
<feature type="compositionally biased region" description="Acidic residues" evidence="1">
    <location>
        <begin position="199"/>
        <end position="219"/>
    </location>
</feature>
<dbReference type="GO" id="GO:0003676">
    <property type="term" value="F:nucleic acid binding"/>
    <property type="evidence" value="ECO:0007669"/>
    <property type="project" value="InterPro"/>
</dbReference>
<dbReference type="EMBL" id="GG692397">
    <property type="protein sequence ID" value="EER33524.1"/>
    <property type="molecule type" value="Genomic_DNA"/>
</dbReference>
<dbReference type="HOGENOM" id="CLU_1102655_0_0_1"/>
<feature type="compositionally biased region" description="Basic and acidic residues" evidence="1">
    <location>
        <begin position="220"/>
        <end position="229"/>
    </location>
</feature>
<name>C5MA30_CANTT</name>
<accession>C5MA30</accession>
<gene>
    <name evidence="2" type="ORF">CTRG_02342</name>
</gene>